<proteinExistence type="predicted"/>
<reference evidence="1 2" key="1">
    <citation type="submission" date="2018-06" db="EMBL/GenBank/DDBJ databases">
        <authorList>
            <consortium name="Pathogen Informatics"/>
            <person name="Doyle S."/>
        </authorList>
    </citation>
    <scope>NUCLEOTIDE SEQUENCE [LARGE SCALE GENOMIC DNA]</scope>
    <source>
        <strain evidence="1 2">NCTC12278</strain>
    </source>
</reference>
<dbReference type="AlphaFoldDB" id="A0A2X3XZN8"/>
<dbReference type="Proteomes" id="UP000249495">
    <property type="component" value="Chromosome 1"/>
</dbReference>
<gene>
    <name evidence="1" type="ORF">NCTC12278_01183</name>
</gene>
<name>A0A2X3XZN8_9STRE</name>
<sequence>MGLVSFKDKDGNFGSAADVWNSERLEQLFNELNPNRKLRLEREKLAKEEVQEETQNEE</sequence>
<evidence type="ECO:0000313" key="1">
    <source>
        <dbReference type="EMBL" id="SQF40611.1"/>
    </source>
</evidence>
<dbReference type="EMBL" id="LS483343">
    <property type="protein sequence ID" value="SQF40611.1"/>
    <property type="molecule type" value="Genomic_DNA"/>
</dbReference>
<protein>
    <submittedName>
        <fullName evidence="1">Putative extracellular protein</fullName>
    </submittedName>
</protein>
<evidence type="ECO:0000313" key="2">
    <source>
        <dbReference type="Proteomes" id="UP000249495"/>
    </source>
</evidence>
<accession>A0A2X3XZN8</accession>
<dbReference type="RefSeq" id="WP_018030033.1">
    <property type="nucleotide sequence ID" value="NZ_CAMCCF010000020.1"/>
</dbReference>
<dbReference type="OrthoDB" id="2242855at2"/>
<keyword evidence="2" id="KW-1185">Reference proteome</keyword>
<dbReference type="KEGG" id="sfer:NCTC12278_01183"/>
<organism evidence="1 2">
    <name type="scientific">Streptococcus ferus</name>
    <dbReference type="NCBI Taxonomy" id="1345"/>
    <lineage>
        <taxon>Bacteria</taxon>
        <taxon>Bacillati</taxon>
        <taxon>Bacillota</taxon>
        <taxon>Bacilli</taxon>
        <taxon>Lactobacillales</taxon>
        <taxon>Streptococcaceae</taxon>
        <taxon>Streptococcus</taxon>
    </lineage>
</organism>